<comment type="caution">
    <text evidence="2">The sequence shown here is derived from an EMBL/GenBank/DDBJ whole genome shotgun (WGS) entry which is preliminary data.</text>
</comment>
<proteinExistence type="predicted"/>
<dbReference type="EMBL" id="JAPDDP010000018">
    <property type="protein sequence ID" value="MDA0181028.1"/>
    <property type="molecule type" value="Genomic_DNA"/>
</dbReference>
<keyword evidence="1" id="KW-0472">Membrane</keyword>
<keyword evidence="1" id="KW-0812">Transmembrane</keyword>
<evidence type="ECO:0008006" key="4">
    <source>
        <dbReference type="Google" id="ProtNLM"/>
    </source>
</evidence>
<evidence type="ECO:0000313" key="3">
    <source>
        <dbReference type="Proteomes" id="UP001147653"/>
    </source>
</evidence>
<accession>A0A9X3N796</accession>
<gene>
    <name evidence="2" type="ORF">OJ997_12035</name>
</gene>
<sequence>MPALPLDEAGKYVAAAYLVFLALVLIYVAIMAGRLARVERDLGEITDLLEQRTAEAEDDERETVPR</sequence>
<evidence type="ECO:0000256" key="1">
    <source>
        <dbReference type="SAM" id="Phobius"/>
    </source>
</evidence>
<organism evidence="2 3">
    <name type="scientific">Solirubrobacter phytolaccae</name>
    <dbReference type="NCBI Taxonomy" id="1404360"/>
    <lineage>
        <taxon>Bacteria</taxon>
        <taxon>Bacillati</taxon>
        <taxon>Actinomycetota</taxon>
        <taxon>Thermoleophilia</taxon>
        <taxon>Solirubrobacterales</taxon>
        <taxon>Solirubrobacteraceae</taxon>
        <taxon>Solirubrobacter</taxon>
    </lineage>
</organism>
<keyword evidence="3" id="KW-1185">Reference proteome</keyword>
<dbReference type="Proteomes" id="UP001147653">
    <property type="component" value="Unassembled WGS sequence"/>
</dbReference>
<dbReference type="AlphaFoldDB" id="A0A9X3N796"/>
<keyword evidence="1" id="KW-1133">Transmembrane helix</keyword>
<evidence type="ECO:0000313" key="2">
    <source>
        <dbReference type="EMBL" id="MDA0181028.1"/>
    </source>
</evidence>
<protein>
    <recommendedName>
        <fullName evidence="4">CcmD family protein</fullName>
    </recommendedName>
</protein>
<feature type="transmembrane region" description="Helical" evidence="1">
    <location>
        <begin position="12"/>
        <end position="30"/>
    </location>
</feature>
<name>A0A9X3N796_9ACTN</name>
<dbReference type="RefSeq" id="WP_270025339.1">
    <property type="nucleotide sequence ID" value="NZ_JAPDDP010000018.1"/>
</dbReference>
<reference evidence="2" key="1">
    <citation type="submission" date="2022-10" db="EMBL/GenBank/DDBJ databases">
        <title>The WGS of Solirubrobacter phytolaccae KCTC 29190.</title>
        <authorList>
            <person name="Jiang Z."/>
        </authorList>
    </citation>
    <scope>NUCLEOTIDE SEQUENCE</scope>
    <source>
        <strain evidence="2">KCTC 29190</strain>
    </source>
</reference>